<sequence length="177" mass="19782">MRTCVAVIGIALLCSRSALGAEAGWQRYVNPRFGVVVNYPAAFSVRDRPPDNGDGQTFRTPRGDAVLRIFGSYNVDHEPSARLMQSRKQVEITYSYIKVEADWFVLSWSKNGRISYLRCNLGGQEYDTIGCVELNYPAADASRWALIVDRISKSLRVQSRASGLIIPQFRPVPGHLT</sequence>
<name>B8IVE2_METNO</name>
<feature type="chain" id="PRO_5002874422" evidence="1">
    <location>
        <begin position="21"/>
        <end position="177"/>
    </location>
</feature>
<protein>
    <submittedName>
        <fullName evidence="2">Uncharacterized protein</fullName>
    </submittedName>
</protein>
<evidence type="ECO:0000313" key="2">
    <source>
        <dbReference type="EMBL" id="ACL60993.1"/>
    </source>
</evidence>
<keyword evidence="1" id="KW-0732">Signal</keyword>
<evidence type="ECO:0000256" key="1">
    <source>
        <dbReference type="SAM" id="SignalP"/>
    </source>
</evidence>
<proteinExistence type="predicted"/>
<keyword evidence="3" id="KW-1185">Reference proteome</keyword>
<dbReference type="Proteomes" id="UP000008207">
    <property type="component" value="Chromosome"/>
</dbReference>
<accession>B8IVE2</accession>
<dbReference type="eggNOG" id="COG0515">
    <property type="taxonomic scope" value="Bacteria"/>
</dbReference>
<feature type="signal peptide" evidence="1">
    <location>
        <begin position="1"/>
        <end position="20"/>
    </location>
</feature>
<organism evidence="2 3">
    <name type="scientific">Methylobacterium nodulans (strain LMG 21967 / CNCM I-2342 / ORS 2060)</name>
    <dbReference type="NCBI Taxonomy" id="460265"/>
    <lineage>
        <taxon>Bacteria</taxon>
        <taxon>Pseudomonadati</taxon>
        <taxon>Pseudomonadota</taxon>
        <taxon>Alphaproteobacteria</taxon>
        <taxon>Hyphomicrobiales</taxon>
        <taxon>Methylobacteriaceae</taxon>
        <taxon>Methylobacterium</taxon>
    </lineage>
</organism>
<dbReference type="AlphaFoldDB" id="B8IVE2"/>
<dbReference type="HOGENOM" id="CLU_104618_0_0_5"/>
<dbReference type="EMBL" id="CP001349">
    <property type="protein sequence ID" value="ACL60993.1"/>
    <property type="molecule type" value="Genomic_DNA"/>
</dbReference>
<gene>
    <name evidence="2" type="ordered locus">Mnod_6180</name>
</gene>
<dbReference type="KEGG" id="mno:Mnod_6180"/>
<dbReference type="STRING" id="460265.Mnod_6180"/>
<reference evidence="2 3" key="1">
    <citation type="submission" date="2009-01" db="EMBL/GenBank/DDBJ databases">
        <title>Complete sequence of chromosome of Methylobacterium nodulans ORS 2060.</title>
        <authorList>
            <consortium name="US DOE Joint Genome Institute"/>
            <person name="Lucas S."/>
            <person name="Copeland A."/>
            <person name="Lapidus A."/>
            <person name="Glavina del Rio T."/>
            <person name="Dalin E."/>
            <person name="Tice H."/>
            <person name="Bruce D."/>
            <person name="Goodwin L."/>
            <person name="Pitluck S."/>
            <person name="Sims D."/>
            <person name="Brettin T."/>
            <person name="Detter J.C."/>
            <person name="Han C."/>
            <person name="Larimer F."/>
            <person name="Land M."/>
            <person name="Hauser L."/>
            <person name="Kyrpides N."/>
            <person name="Ivanova N."/>
            <person name="Marx C.J."/>
            <person name="Richardson P."/>
        </authorList>
    </citation>
    <scope>NUCLEOTIDE SEQUENCE [LARGE SCALE GENOMIC DNA]</scope>
    <source>
        <strain evidence="3">LMG 21967 / CNCM I-2342 / ORS 2060</strain>
    </source>
</reference>
<evidence type="ECO:0000313" key="3">
    <source>
        <dbReference type="Proteomes" id="UP000008207"/>
    </source>
</evidence>